<keyword evidence="1" id="KW-1133">Transmembrane helix</keyword>
<evidence type="ECO:0000256" key="1">
    <source>
        <dbReference type="SAM" id="Phobius"/>
    </source>
</evidence>
<accession>A0A6L9EFF4</accession>
<dbReference type="RefSeq" id="WP_161436550.1">
    <property type="nucleotide sequence ID" value="NZ_WXYO01000007.1"/>
</dbReference>
<evidence type="ECO:0000313" key="3">
    <source>
        <dbReference type="Proteomes" id="UP000475249"/>
    </source>
</evidence>
<dbReference type="Proteomes" id="UP000475249">
    <property type="component" value="Unassembled WGS sequence"/>
</dbReference>
<dbReference type="EMBL" id="WXYO01000007">
    <property type="protein sequence ID" value="NAS13510.1"/>
    <property type="molecule type" value="Genomic_DNA"/>
</dbReference>
<name>A0A6L9EFF4_9FLAO</name>
<feature type="transmembrane region" description="Helical" evidence="1">
    <location>
        <begin position="66"/>
        <end position="87"/>
    </location>
</feature>
<reference evidence="2 3" key="1">
    <citation type="submission" date="2020-01" db="EMBL/GenBank/DDBJ databases">
        <title>Bacteria diversity of Porities sp.</title>
        <authorList>
            <person name="Wang G."/>
        </authorList>
    </citation>
    <scope>NUCLEOTIDE SEQUENCE [LARGE SCALE GENOMIC DNA]</scope>
    <source>
        <strain evidence="2 3">R33</strain>
    </source>
</reference>
<sequence length="89" mass="10104">MGGGGFAQHAAKVVAANRALLKKRTSLKRKDYIGERGITRIKIRKATPAQLKAVRERLKADKRREFRVWVFSAVLTVLVLFAIYLFFVS</sequence>
<proteinExistence type="predicted"/>
<evidence type="ECO:0000313" key="2">
    <source>
        <dbReference type="EMBL" id="NAS13510.1"/>
    </source>
</evidence>
<protein>
    <submittedName>
        <fullName evidence="2">Uncharacterized protein</fullName>
    </submittedName>
</protein>
<keyword evidence="3" id="KW-1185">Reference proteome</keyword>
<keyword evidence="1" id="KW-0472">Membrane</keyword>
<keyword evidence="1" id="KW-0812">Transmembrane</keyword>
<comment type="caution">
    <text evidence="2">The sequence shown here is derived from an EMBL/GenBank/DDBJ whole genome shotgun (WGS) entry which is preliminary data.</text>
</comment>
<organism evidence="2 3">
    <name type="scientific">Poritiphilus flavus</name>
    <dbReference type="NCBI Taxonomy" id="2697053"/>
    <lineage>
        <taxon>Bacteria</taxon>
        <taxon>Pseudomonadati</taxon>
        <taxon>Bacteroidota</taxon>
        <taxon>Flavobacteriia</taxon>
        <taxon>Flavobacteriales</taxon>
        <taxon>Flavobacteriaceae</taxon>
        <taxon>Poritiphilus</taxon>
    </lineage>
</organism>
<gene>
    <name evidence="2" type="ORF">GTQ38_15965</name>
</gene>
<dbReference type="AlphaFoldDB" id="A0A6L9EFF4"/>